<feature type="domain" description="DUF6036" evidence="1">
    <location>
        <begin position="15"/>
        <end position="179"/>
    </location>
</feature>
<protein>
    <recommendedName>
        <fullName evidence="1">DUF6036 domain-containing protein</fullName>
    </recommendedName>
</protein>
<gene>
    <name evidence="2" type="ORF">HYW89_00380</name>
</gene>
<sequence length="184" mass="21706">MDFRELLGKVAEILERLRIPYAVTGGYAVSVWGKPRSTLDIDVIIELFEPQIGKLTAALRGISEMSYVDERMVIRAFERKGEFNFIHVESGIKVDFWVSKKDEFSREELQRRVSRIIAGRKIYFISPEDLILNKLRWHKESGSELQLRDVEVVIKFQKRLNWKYLRKWAKIHSTLNILNALRKK</sequence>
<dbReference type="AlphaFoldDB" id="A0A7T5RJN1"/>
<dbReference type="Proteomes" id="UP000595618">
    <property type="component" value="Chromosome"/>
</dbReference>
<reference evidence="2 3" key="1">
    <citation type="submission" date="2020-07" db="EMBL/GenBank/DDBJ databases">
        <title>Huge and variable diversity of episymbiotic CPR bacteria and DPANN archaea in groundwater ecosystems.</title>
        <authorList>
            <person name="He C.Y."/>
            <person name="Keren R."/>
            <person name="Whittaker M."/>
            <person name="Farag I.F."/>
            <person name="Doudna J."/>
            <person name="Cate J.H.D."/>
            <person name="Banfield J.F."/>
        </authorList>
    </citation>
    <scope>NUCLEOTIDE SEQUENCE [LARGE SCALE GENOMIC DNA]</scope>
    <source>
        <strain evidence="2">NC_groundwater_541_Ag_S-0.1um_46_50</strain>
    </source>
</reference>
<dbReference type="InterPro" id="IPR045792">
    <property type="entry name" value="DUF6036"/>
</dbReference>
<accession>A0A7T5RJN1</accession>
<dbReference type="SUPFAM" id="SSF81301">
    <property type="entry name" value="Nucleotidyltransferase"/>
    <property type="match status" value="1"/>
</dbReference>
<name>A0A7T5RJN1_9BACT</name>
<dbReference type="Gene3D" id="3.30.460.40">
    <property type="match status" value="1"/>
</dbReference>
<proteinExistence type="predicted"/>
<evidence type="ECO:0000259" key="1">
    <source>
        <dbReference type="Pfam" id="PF19502"/>
    </source>
</evidence>
<dbReference type="EMBL" id="CP066690">
    <property type="protein sequence ID" value="QQG45383.1"/>
    <property type="molecule type" value="Genomic_DNA"/>
</dbReference>
<evidence type="ECO:0000313" key="2">
    <source>
        <dbReference type="EMBL" id="QQG45383.1"/>
    </source>
</evidence>
<dbReference type="InterPro" id="IPR043519">
    <property type="entry name" value="NT_sf"/>
</dbReference>
<organism evidence="2 3">
    <name type="scientific">Candidatus Sungiibacteriota bacterium</name>
    <dbReference type="NCBI Taxonomy" id="2750080"/>
    <lineage>
        <taxon>Bacteria</taxon>
        <taxon>Candidatus Sungiibacteriota</taxon>
    </lineage>
</organism>
<dbReference type="Pfam" id="PF19502">
    <property type="entry name" value="DUF6036"/>
    <property type="match status" value="1"/>
</dbReference>
<evidence type="ECO:0000313" key="3">
    <source>
        <dbReference type="Proteomes" id="UP000595618"/>
    </source>
</evidence>